<feature type="compositionally biased region" description="Polar residues" evidence="1">
    <location>
        <begin position="350"/>
        <end position="366"/>
    </location>
</feature>
<feature type="domain" description="Nitrogen regulatory protein areA GATA-like" evidence="2">
    <location>
        <begin position="91"/>
        <end position="117"/>
    </location>
</feature>
<reference evidence="3 4" key="1">
    <citation type="journal article" date="2016" name="Environ. Microbiol.">
        <title>Effector profiles distinguish formae speciales of Fusarium oxysporum.</title>
        <authorList>
            <person name="van Dam P."/>
            <person name="Fokkens L."/>
            <person name="Schmidt S.M."/>
            <person name="Linmans J.H."/>
            <person name="Kistler H.C."/>
            <person name="Ma L.J."/>
            <person name="Rep M."/>
        </authorList>
    </citation>
    <scope>NUCLEOTIDE SEQUENCE [LARGE SCALE GENOMIC DNA]</scope>
    <source>
        <strain evidence="3 4">Forc016</strain>
    </source>
</reference>
<dbReference type="InterPro" id="IPR052292">
    <property type="entry name" value="Glucose_repression_reg"/>
</dbReference>
<feature type="region of interest" description="Disordered" evidence="1">
    <location>
        <begin position="13"/>
        <end position="68"/>
    </location>
</feature>
<dbReference type="GO" id="GO:0007039">
    <property type="term" value="P:protein catabolic process in the vacuole"/>
    <property type="evidence" value="ECO:0007669"/>
    <property type="project" value="TreeGrafter"/>
</dbReference>
<evidence type="ECO:0000256" key="1">
    <source>
        <dbReference type="SAM" id="MobiDB-lite"/>
    </source>
</evidence>
<sequence>MFSSFAQERLYVHPAIDPDDGLETSSSSQSGDSYMVSPADHGSSEASGDTSRPGTPDHNGYTKDDMAISNRPSRHVDYLSHNWKEEDIWSSWRYIVMRRGDLPDSARLENAAWRTWIQAKNNLKTISPETLDWLKDCDITWLYGPLHSVPDALNSTQTELSNMPPSKPDSDVNLDKKPILKKRSMSEEMLQQSLSTASLLKQSTAAVKIQETMGIFCPHMSRSQTDCLSQPFSQRQLGGENSSVSPSTKSSGVTSPTCERKHTHFNERVEQCIAVEFKGVEHSNGELDTGRYGNDDDLEDGVMVKRANTRKRSLFQREVLESKPAEGKTIAMLPSTTLKCREVTLEPRGTASQHSRSSIMPSSSLQGLRPAKKPRMFFVGEEGENESLDDVLLSSSVGWPSPPAQGANGGLRRPLSSDCLCEEPAGMRRTHSGMFMPYEERGASSADGIFDRVIDTVNTARDIAHLIWSVGWRK</sequence>
<dbReference type="GO" id="GO:0042149">
    <property type="term" value="P:cellular response to glucose starvation"/>
    <property type="evidence" value="ECO:0007669"/>
    <property type="project" value="TreeGrafter"/>
</dbReference>
<proteinExistence type="predicted"/>
<dbReference type="EMBL" id="MABQ02000017">
    <property type="protein sequence ID" value="PCD20225.1"/>
    <property type="molecule type" value="Genomic_DNA"/>
</dbReference>
<dbReference type="Proteomes" id="UP000219602">
    <property type="component" value="Unassembled WGS sequence"/>
</dbReference>
<dbReference type="PANTHER" id="PTHR28051:SF1">
    <property type="entry name" value="PROTEIN MTL1-RELATED"/>
    <property type="match status" value="1"/>
</dbReference>
<feature type="region of interest" description="Disordered" evidence="1">
    <location>
        <begin position="232"/>
        <end position="262"/>
    </location>
</feature>
<dbReference type="AlphaFoldDB" id="A0A2H3FK92"/>
<gene>
    <name evidence="3" type="ORF">AU210_016696</name>
</gene>
<comment type="caution">
    <text evidence="3">The sequence shown here is derived from an EMBL/GenBank/DDBJ whole genome shotgun (WGS) entry which is preliminary data.</text>
</comment>
<organism evidence="3 4">
    <name type="scientific">Fusarium oxysporum f. sp. radicis-cucumerinum</name>
    <dbReference type="NCBI Taxonomy" id="327505"/>
    <lineage>
        <taxon>Eukaryota</taxon>
        <taxon>Fungi</taxon>
        <taxon>Dikarya</taxon>
        <taxon>Ascomycota</taxon>
        <taxon>Pezizomycotina</taxon>
        <taxon>Sordariomycetes</taxon>
        <taxon>Hypocreomycetidae</taxon>
        <taxon>Hypocreales</taxon>
        <taxon>Nectriaceae</taxon>
        <taxon>Fusarium</taxon>
        <taxon>Fusarium oxysporum species complex</taxon>
    </lineage>
</organism>
<dbReference type="InterPro" id="IPR013860">
    <property type="entry name" value="AreA_GATA"/>
</dbReference>
<feature type="region of interest" description="Disordered" evidence="1">
    <location>
        <begin position="347"/>
        <end position="368"/>
    </location>
</feature>
<dbReference type="Pfam" id="PF08550">
    <property type="entry name" value="GATA_AreA"/>
    <property type="match status" value="1"/>
</dbReference>
<dbReference type="STRING" id="327505.A0A2H3FK92"/>
<evidence type="ECO:0000313" key="3">
    <source>
        <dbReference type="EMBL" id="PCD20225.1"/>
    </source>
</evidence>
<feature type="compositionally biased region" description="Low complexity" evidence="1">
    <location>
        <begin position="242"/>
        <end position="257"/>
    </location>
</feature>
<evidence type="ECO:0000313" key="4">
    <source>
        <dbReference type="Proteomes" id="UP000219602"/>
    </source>
</evidence>
<feature type="compositionally biased region" description="Polar residues" evidence="1">
    <location>
        <begin position="23"/>
        <end position="32"/>
    </location>
</feature>
<reference evidence="3 4" key="2">
    <citation type="journal article" date="2017" name="Sci. Rep.">
        <title>A mobile pathogenicity chromosome in Fusarium oxysporum for infection of multiple cucurbit species.</title>
        <authorList>
            <person name="van Dam P."/>
            <person name="Fokkens L."/>
            <person name="Ayukawa Y."/>
            <person name="van der Gragt M."/>
            <person name="Ter Horst A."/>
            <person name="Brankovics B."/>
            <person name="Houterman P.M."/>
            <person name="Arie T."/>
            <person name="Rep M."/>
        </authorList>
    </citation>
    <scope>NUCLEOTIDE SEQUENCE [LARGE SCALE GENOMIC DNA]</scope>
    <source>
        <strain evidence="3 4">Forc016</strain>
    </source>
</reference>
<name>A0A2H3FK92_FUSOX</name>
<dbReference type="PANTHER" id="PTHR28051">
    <property type="entry name" value="PROTEIN MTL1-RELATED"/>
    <property type="match status" value="1"/>
</dbReference>
<accession>A0A2H3FK92</accession>
<protein>
    <recommendedName>
        <fullName evidence="2">Nitrogen regulatory protein areA GATA-like domain-containing protein</fullName>
    </recommendedName>
</protein>
<feature type="compositionally biased region" description="Polar residues" evidence="1">
    <location>
        <begin position="232"/>
        <end position="241"/>
    </location>
</feature>
<dbReference type="GO" id="GO:0005773">
    <property type="term" value="C:vacuole"/>
    <property type="evidence" value="ECO:0007669"/>
    <property type="project" value="GOC"/>
</dbReference>
<evidence type="ECO:0000259" key="2">
    <source>
        <dbReference type="Pfam" id="PF08550"/>
    </source>
</evidence>
<feature type="compositionally biased region" description="Polar residues" evidence="1">
    <location>
        <begin position="44"/>
        <end position="53"/>
    </location>
</feature>